<dbReference type="RefSeq" id="WP_309480845.1">
    <property type="nucleotide sequence ID" value="NZ_CP133720.1"/>
</dbReference>
<reference evidence="1" key="1">
    <citation type="submission" date="2023-09" db="EMBL/GenBank/DDBJ databases">
        <title>Undibacterium sp. 20NA77.5 isolated from freshwater.</title>
        <authorList>
            <person name="Le V."/>
            <person name="Ko S.-R."/>
            <person name="Ahn C.-Y."/>
            <person name="Oh H.-M."/>
        </authorList>
    </citation>
    <scope>NUCLEOTIDE SEQUENCE</scope>
    <source>
        <strain evidence="1">20NA77.5</strain>
    </source>
</reference>
<accession>A0ABY9RGJ5</accession>
<proteinExistence type="predicted"/>
<keyword evidence="2" id="KW-1185">Reference proteome</keyword>
<organism evidence="1 2">
    <name type="scientific">Undibacterium cyanobacteriorum</name>
    <dbReference type="NCBI Taxonomy" id="3073561"/>
    <lineage>
        <taxon>Bacteria</taxon>
        <taxon>Pseudomonadati</taxon>
        <taxon>Pseudomonadota</taxon>
        <taxon>Betaproteobacteria</taxon>
        <taxon>Burkholderiales</taxon>
        <taxon>Oxalobacteraceae</taxon>
        <taxon>Undibacterium</taxon>
    </lineage>
</organism>
<gene>
    <name evidence="1" type="ORF">RF679_11885</name>
</gene>
<evidence type="ECO:0008006" key="3">
    <source>
        <dbReference type="Google" id="ProtNLM"/>
    </source>
</evidence>
<dbReference type="Proteomes" id="UP001181355">
    <property type="component" value="Chromosome"/>
</dbReference>
<sequence>MLQASVFRPHGKFSVRVEGQILLTEVTGPWNRELVQFWAHQALQLAQQFRADYPYVAVTEVYDSILCPPDALERIAQAVEYANQHLSCVGHCIVAGSNVDGRDIIRHQYEKIQLGQIFDNRDDAISWARQQLG</sequence>
<protein>
    <recommendedName>
        <fullName evidence="3">STAS/SEC14 domain-containing protein</fullName>
    </recommendedName>
</protein>
<evidence type="ECO:0000313" key="1">
    <source>
        <dbReference type="EMBL" id="WMW79347.1"/>
    </source>
</evidence>
<evidence type="ECO:0000313" key="2">
    <source>
        <dbReference type="Proteomes" id="UP001181355"/>
    </source>
</evidence>
<dbReference type="EMBL" id="CP133720">
    <property type="protein sequence ID" value="WMW79347.1"/>
    <property type="molecule type" value="Genomic_DNA"/>
</dbReference>
<name>A0ABY9RGJ5_9BURK</name>